<dbReference type="EMBL" id="CP000283">
    <property type="protein sequence ID" value="ABE37247.1"/>
    <property type="molecule type" value="Genomic_DNA"/>
</dbReference>
<gene>
    <name evidence="2" type="ordered locus">RPD_0007</name>
</gene>
<dbReference type="BioCyc" id="RPAL316057:RPD_RS00035-MONOMER"/>
<dbReference type="STRING" id="316057.RPD_0007"/>
<dbReference type="eggNOG" id="ENOG50333WC">
    <property type="taxonomic scope" value="Bacteria"/>
</dbReference>
<organism evidence="2 3">
    <name type="scientific">Rhodopseudomonas palustris (strain BisB5)</name>
    <dbReference type="NCBI Taxonomy" id="316057"/>
    <lineage>
        <taxon>Bacteria</taxon>
        <taxon>Pseudomonadati</taxon>
        <taxon>Pseudomonadota</taxon>
        <taxon>Alphaproteobacteria</taxon>
        <taxon>Hyphomicrobiales</taxon>
        <taxon>Nitrobacteraceae</taxon>
        <taxon>Rhodopseudomonas</taxon>
    </lineage>
</organism>
<feature type="domain" description="KTSC" evidence="1">
    <location>
        <begin position="43"/>
        <end position="96"/>
    </location>
</feature>
<evidence type="ECO:0000259" key="1">
    <source>
        <dbReference type="Pfam" id="PF13619"/>
    </source>
</evidence>
<dbReference type="Proteomes" id="UP000001818">
    <property type="component" value="Chromosome"/>
</dbReference>
<protein>
    <recommendedName>
        <fullName evidence="1">KTSC domain-containing protein</fullName>
    </recommendedName>
</protein>
<dbReference type="KEGG" id="rpd:RPD_0007"/>
<dbReference type="InterPro" id="IPR025309">
    <property type="entry name" value="KTSC_dom"/>
</dbReference>
<dbReference type="AlphaFoldDB" id="Q13F92"/>
<dbReference type="HOGENOM" id="CLU_165952_0_0_5"/>
<proteinExistence type="predicted"/>
<name>Q13F92_RHOPS</name>
<accession>Q13F92</accession>
<evidence type="ECO:0000313" key="3">
    <source>
        <dbReference type="Proteomes" id="UP000001818"/>
    </source>
</evidence>
<sequence>MIRTVAALIVLLLNAEVRSETVDVKYRGPVDLRTFECRDITRSSFIQRVCYDQAQAYMIISLKGTYYHYCELSRATFDSLMGAPSMGQFFNQTIKGTGSDGPFDCRTHRTPSY</sequence>
<reference evidence="2 3" key="1">
    <citation type="submission" date="2006-03" db="EMBL/GenBank/DDBJ databases">
        <title>Complete sequence of Rhodopseudomonas palustris BisB5.</title>
        <authorList>
            <consortium name="US DOE Joint Genome Institute"/>
            <person name="Copeland A."/>
            <person name="Lucas S."/>
            <person name="Lapidus A."/>
            <person name="Barry K."/>
            <person name="Detter J.C."/>
            <person name="Glavina del Rio T."/>
            <person name="Hammon N."/>
            <person name="Israni S."/>
            <person name="Dalin E."/>
            <person name="Tice H."/>
            <person name="Pitluck S."/>
            <person name="Chain P."/>
            <person name="Malfatti S."/>
            <person name="Shin M."/>
            <person name="Vergez L."/>
            <person name="Schmutz J."/>
            <person name="Larimer F."/>
            <person name="Land M."/>
            <person name="Hauser L."/>
            <person name="Pelletier D.A."/>
            <person name="Kyrpides N."/>
            <person name="Lykidis A."/>
            <person name="Oda Y."/>
            <person name="Harwood C.S."/>
            <person name="Richardson P."/>
        </authorList>
    </citation>
    <scope>NUCLEOTIDE SEQUENCE [LARGE SCALE GENOMIC DNA]</scope>
    <source>
        <strain evidence="2 3">BisB5</strain>
    </source>
</reference>
<evidence type="ECO:0000313" key="2">
    <source>
        <dbReference type="EMBL" id="ABE37247.1"/>
    </source>
</evidence>
<dbReference type="Pfam" id="PF13619">
    <property type="entry name" value="KTSC"/>
    <property type="match status" value="1"/>
</dbReference>